<comment type="catalytic activity">
    <reaction evidence="5">
        <text>2-hydroxyoctanoate + O2 = 2-oxooctanoate + H2O2</text>
        <dbReference type="Rhea" id="RHEA:67940"/>
        <dbReference type="ChEBI" id="CHEBI:15379"/>
        <dbReference type="ChEBI" id="CHEBI:16240"/>
        <dbReference type="ChEBI" id="CHEBI:133514"/>
        <dbReference type="ChEBI" id="CHEBI:176689"/>
    </reaction>
    <physiologicalReaction direction="left-to-right" evidence="5">
        <dbReference type="Rhea" id="RHEA:67941"/>
    </physiologicalReaction>
</comment>
<dbReference type="SUPFAM" id="SSF51395">
    <property type="entry name" value="FMN-linked oxidoreductases"/>
    <property type="match status" value="1"/>
</dbReference>
<dbReference type="PROSITE" id="PS51349">
    <property type="entry name" value="FMN_HYDROXY_ACID_DH_2"/>
    <property type="match status" value="1"/>
</dbReference>
<evidence type="ECO:0000256" key="7">
    <source>
        <dbReference type="PIRSR" id="PIRSR000138-2"/>
    </source>
</evidence>
<dbReference type="Gene3D" id="3.20.20.70">
    <property type="entry name" value="Aldolase class I"/>
    <property type="match status" value="1"/>
</dbReference>
<comment type="similarity">
    <text evidence="3">Belongs to the FMN-dependent alpha-hydroxy acid dehydrogenase family.</text>
</comment>
<feature type="binding site" evidence="7">
    <location>
        <position position="305"/>
    </location>
    <ligand>
        <name>glyoxylate</name>
        <dbReference type="ChEBI" id="CHEBI:36655"/>
    </ligand>
</feature>
<feature type="binding site" evidence="7">
    <location>
        <begin position="359"/>
        <end position="363"/>
    </location>
    <ligand>
        <name>FMN</name>
        <dbReference type="ChEBI" id="CHEBI:58210"/>
    </ligand>
</feature>
<evidence type="ECO:0000313" key="10">
    <source>
        <dbReference type="RefSeq" id="XP_028967586.1"/>
    </source>
</evidence>
<keyword evidence="7" id="KW-0288">FMN</keyword>
<keyword evidence="7" id="KW-0285">Flavoprotein</keyword>
<dbReference type="PANTHER" id="PTHR10578:SF149">
    <property type="entry name" value="2-HYDROXYACID OXIDASE 2"/>
    <property type="match status" value="1"/>
</dbReference>
<dbReference type="GO" id="GO:0005777">
    <property type="term" value="C:peroxisome"/>
    <property type="evidence" value="ECO:0007669"/>
    <property type="project" value="UniProtKB-ARBA"/>
</dbReference>
<dbReference type="KEGG" id="goe:100901453"/>
<dbReference type="PANTHER" id="PTHR10578">
    <property type="entry name" value="S -2-HYDROXY-ACID OXIDASE-RELATED"/>
    <property type="match status" value="1"/>
</dbReference>
<evidence type="ECO:0000256" key="2">
    <source>
        <dbReference type="ARBA" id="ARBA00023002"/>
    </source>
</evidence>
<dbReference type="PROSITE" id="PS00557">
    <property type="entry name" value="FMN_HYDROXY_ACID_DH_1"/>
    <property type="match status" value="1"/>
</dbReference>
<accession>A0AAJ7SGE4</accession>
<dbReference type="Pfam" id="PF01070">
    <property type="entry name" value="FMN_dh"/>
    <property type="match status" value="3"/>
</dbReference>
<dbReference type="PIRSF" id="PIRSF000138">
    <property type="entry name" value="Al-hdrx_acd_dh"/>
    <property type="match status" value="1"/>
</dbReference>
<feature type="binding site" evidence="7">
    <location>
        <position position="135"/>
    </location>
    <ligand>
        <name>glyoxylate</name>
        <dbReference type="ChEBI" id="CHEBI:36655"/>
    </ligand>
</feature>
<organism evidence="9 10">
    <name type="scientific">Galendromus occidentalis</name>
    <name type="common">western predatory mite</name>
    <dbReference type="NCBI Taxonomy" id="34638"/>
    <lineage>
        <taxon>Eukaryota</taxon>
        <taxon>Metazoa</taxon>
        <taxon>Ecdysozoa</taxon>
        <taxon>Arthropoda</taxon>
        <taxon>Chelicerata</taxon>
        <taxon>Arachnida</taxon>
        <taxon>Acari</taxon>
        <taxon>Parasitiformes</taxon>
        <taxon>Mesostigmata</taxon>
        <taxon>Gamasina</taxon>
        <taxon>Phytoseioidea</taxon>
        <taxon>Phytoseiidae</taxon>
        <taxon>Typhlodrominae</taxon>
        <taxon>Galendromus</taxon>
    </lineage>
</organism>
<dbReference type="GO" id="GO:0003973">
    <property type="term" value="F:(S)-2-hydroxy-acid oxidase activity"/>
    <property type="evidence" value="ECO:0007669"/>
    <property type="project" value="UniProtKB-EC"/>
</dbReference>
<protein>
    <submittedName>
        <fullName evidence="10">Hydroxyacid oxidase 1</fullName>
    </submittedName>
</protein>
<evidence type="ECO:0000256" key="4">
    <source>
        <dbReference type="ARBA" id="ARBA00029325"/>
    </source>
</evidence>
<dbReference type="AlphaFoldDB" id="A0AAJ7SGE4"/>
<sequence length="436" mass="48242">MQVACLKDLEDIASKKIPSKAWDYYRSGADTEFTLRDNENAFQRYRFRPRVLRDVSKIDASTSVLGTSVNFPVCIASTAMQRLASSRGELDTARGASTKGTLMMLSTLSTTSLEDVAHEFNNWTVGRGGLWFQLYIYKNREVTEKLVKRAETAGYRVLCLTVDTPYLGNRRADARNKFEMPPGLKLANFEDSMAGGIAEKGSWLLEYSQSLFDPSVSWQDIDWLRKITKLKIVLKGIVTGKWADTPLVLVHSMHEVLGLLSDYGKLWIAEIRFVMKDRPLPLAEDAELAVHHGVDGILVSNHGARQLDGAPATVSVELFGTGDGKTDWKIDQDFVWKLQIDALREVVNAVQGRCEVYLDGGVRTGSDVVKALCMGAKAVFIGRPILWGLAYKGAAGVEEVLSILAREVRSTMGLLGATKIDELTQEMVAPSLPSKF</sequence>
<feature type="binding site" evidence="7">
    <location>
        <position position="161"/>
    </location>
    <ligand>
        <name>FMN</name>
        <dbReference type="ChEBI" id="CHEBI:58210"/>
    </ligand>
</feature>
<proteinExistence type="inferred from homology"/>
<comment type="catalytic activity">
    <reaction evidence="4">
        <text>a (2S)-2-hydroxycarboxylate + O2 = a 2-oxocarboxylate + H2O2</text>
        <dbReference type="Rhea" id="RHEA:16789"/>
        <dbReference type="ChEBI" id="CHEBI:15379"/>
        <dbReference type="ChEBI" id="CHEBI:16240"/>
        <dbReference type="ChEBI" id="CHEBI:35179"/>
        <dbReference type="ChEBI" id="CHEBI:58123"/>
        <dbReference type="EC" id="1.1.3.15"/>
    </reaction>
    <physiologicalReaction direction="left-to-right" evidence="4">
        <dbReference type="Rhea" id="RHEA:16790"/>
    </physiologicalReaction>
</comment>
<evidence type="ECO:0000313" key="9">
    <source>
        <dbReference type="Proteomes" id="UP000694867"/>
    </source>
</evidence>
<feature type="binding site" evidence="7">
    <location>
        <position position="170"/>
    </location>
    <ligand>
        <name>glyoxylate</name>
        <dbReference type="ChEBI" id="CHEBI:36655"/>
    </ligand>
</feature>
<feature type="binding site" evidence="7">
    <location>
        <position position="300"/>
    </location>
    <ligand>
        <name>FMN</name>
        <dbReference type="ChEBI" id="CHEBI:58210"/>
    </ligand>
</feature>
<keyword evidence="2" id="KW-0560">Oxidoreductase</keyword>
<evidence type="ECO:0000256" key="6">
    <source>
        <dbReference type="PIRSR" id="PIRSR000138-1"/>
    </source>
</evidence>
<name>A0AAJ7SGE4_9ACAR</name>
<feature type="binding site" evidence="7">
    <location>
        <begin position="382"/>
        <end position="383"/>
    </location>
    <ligand>
        <name>FMN</name>
        <dbReference type="ChEBI" id="CHEBI:58210"/>
    </ligand>
</feature>
<dbReference type="GO" id="GO:0010181">
    <property type="term" value="F:FMN binding"/>
    <property type="evidence" value="ECO:0007669"/>
    <property type="project" value="InterPro"/>
</dbReference>
<dbReference type="GeneID" id="100901453"/>
<feature type="binding site" evidence="7">
    <location>
        <position position="302"/>
    </location>
    <ligand>
        <name>glyoxylate</name>
        <dbReference type="ChEBI" id="CHEBI:36655"/>
    </ligand>
</feature>
<feature type="binding site" evidence="7">
    <location>
        <position position="24"/>
    </location>
    <ligand>
        <name>glyoxylate</name>
        <dbReference type="ChEBI" id="CHEBI:36655"/>
    </ligand>
</feature>
<keyword evidence="9" id="KW-1185">Reference proteome</keyword>
<dbReference type="InterPro" id="IPR008259">
    <property type="entry name" value="FMN_hydac_DH_AS"/>
</dbReference>
<dbReference type="InterPro" id="IPR013785">
    <property type="entry name" value="Aldolase_TIM"/>
</dbReference>
<feature type="domain" description="FMN hydroxy acid dehydrogenase" evidence="8">
    <location>
        <begin position="1"/>
        <end position="433"/>
    </location>
</feature>
<gene>
    <name evidence="10" type="primary">LOC100901453</name>
</gene>
<feature type="binding site" evidence="7">
    <location>
        <position position="235"/>
    </location>
    <ligand>
        <name>FMN</name>
        <dbReference type="ChEBI" id="CHEBI:58210"/>
    </ligand>
</feature>
<dbReference type="InterPro" id="IPR037396">
    <property type="entry name" value="FMN_HAD"/>
</dbReference>
<evidence type="ECO:0000256" key="3">
    <source>
        <dbReference type="ARBA" id="ARBA00024042"/>
    </source>
</evidence>
<dbReference type="Proteomes" id="UP000694867">
    <property type="component" value="Unplaced"/>
</dbReference>
<comment type="cofactor">
    <cofactor evidence="1">
        <name>FMN</name>
        <dbReference type="ChEBI" id="CHEBI:58210"/>
    </cofactor>
</comment>
<dbReference type="RefSeq" id="XP_028967586.1">
    <property type="nucleotide sequence ID" value="XM_029111753.1"/>
</dbReference>
<feature type="binding site" evidence="7">
    <location>
        <position position="106"/>
    </location>
    <ligand>
        <name>FMN</name>
        <dbReference type="ChEBI" id="CHEBI:58210"/>
    </ligand>
</feature>
<reference evidence="10" key="1">
    <citation type="submission" date="2025-08" db="UniProtKB">
        <authorList>
            <consortium name="RefSeq"/>
        </authorList>
    </citation>
    <scope>IDENTIFICATION</scope>
</reference>
<evidence type="ECO:0000259" key="8">
    <source>
        <dbReference type="PROSITE" id="PS51349"/>
    </source>
</evidence>
<dbReference type="CTD" id="3771779"/>
<dbReference type="InterPro" id="IPR012133">
    <property type="entry name" value="Alpha-hydoxy_acid_DH_FMN"/>
</dbReference>
<feature type="active site" description="Proton acceptor" evidence="6">
    <location>
        <position position="302"/>
    </location>
</feature>
<dbReference type="CDD" id="cd02809">
    <property type="entry name" value="alpha_hydroxyacid_oxid_FMN"/>
    <property type="match status" value="1"/>
</dbReference>
<feature type="binding site" evidence="7">
    <location>
        <position position="133"/>
    </location>
    <ligand>
        <name>FMN</name>
        <dbReference type="ChEBI" id="CHEBI:58210"/>
    </ligand>
</feature>
<evidence type="ECO:0000256" key="1">
    <source>
        <dbReference type="ARBA" id="ARBA00001917"/>
    </source>
</evidence>
<evidence type="ECO:0000256" key="5">
    <source>
        <dbReference type="ARBA" id="ARBA00029327"/>
    </source>
</evidence>
<dbReference type="InterPro" id="IPR000262">
    <property type="entry name" value="FMN-dep_DH"/>
</dbReference>